<name>A0A4C1VT77_EUMVA</name>
<organism evidence="1 2">
    <name type="scientific">Eumeta variegata</name>
    <name type="common">Bagworm moth</name>
    <name type="synonym">Eumeta japonica</name>
    <dbReference type="NCBI Taxonomy" id="151549"/>
    <lineage>
        <taxon>Eukaryota</taxon>
        <taxon>Metazoa</taxon>
        <taxon>Ecdysozoa</taxon>
        <taxon>Arthropoda</taxon>
        <taxon>Hexapoda</taxon>
        <taxon>Insecta</taxon>
        <taxon>Pterygota</taxon>
        <taxon>Neoptera</taxon>
        <taxon>Endopterygota</taxon>
        <taxon>Lepidoptera</taxon>
        <taxon>Glossata</taxon>
        <taxon>Ditrysia</taxon>
        <taxon>Tineoidea</taxon>
        <taxon>Psychidae</taxon>
        <taxon>Oiketicinae</taxon>
        <taxon>Eumeta</taxon>
    </lineage>
</organism>
<dbReference type="Proteomes" id="UP000299102">
    <property type="component" value="Unassembled WGS sequence"/>
</dbReference>
<dbReference type="EMBL" id="BGZK01000405">
    <property type="protein sequence ID" value="GBP41710.1"/>
    <property type="molecule type" value="Genomic_DNA"/>
</dbReference>
<protein>
    <submittedName>
        <fullName evidence="1">Uncharacterized protein</fullName>
    </submittedName>
</protein>
<keyword evidence="2" id="KW-1185">Reference proteome</keyword>
<sequence length="325" mass="36945">MMNEIMKALKRMKIGKAAGCDRVSSEMLKGGGGLGATLLYYHFYKCCKSRRIPNDWWRAVIVPLYKERESHGSSNVVDLREGRPSAATTEDISAVRLMMETDKRVTYQQIQTSVGIGMSQVHEISHEYLALYSGPREGDGGAAASAIRRDLIKIKALEKTPSSGIALLLPYRVRPISGRAAARGRRRRRIHHGDVIRRRKSLTTKIQQPYLGREDDFPGYIRRKDLLRYFIKNEFRSSSDGYTIDRSTAHENVAVDSQLEGHIIVEKTFQYRKPSLIPVNLHKWSAVQFRTSIEIRTGSHRGPSVCLSIYQEHSSQKRVELSDQN</sequence>
<reference evidence="1 2" key="1">
    <citation type="journal article" date="2019" name="Commun. Biol.">
        <title>The bagworm genome reveals a unique fibroin gene that provides high tensile strength.</title>
        <authorList>
            <person name="Kono N."/>
            <person name="Nakamura H."/>
            <person name="Ohtoshi R."/>
            <person name="Tomita M."/>
            <person name="Numata K."/>
            <person name="Arakawa K."/>
        </authorList>
    </citation>
    <scope>NUCLEOTIDE SEQUENCE [LARGE SCALE GENOMIC DNA]</scope>
</reference>
<evidence type="ECO:0000313" key="1">
    <source>
        <dbReference type="EMBL" id="GBP41710.1"/>
    </source>
</evidence>
<accession>A0A4C1VT77</accession>
<gene>
    <name evidence="1" type="ORF">EVAR_33701_1</name>
</gene>
<evidence type="ECO:0000313" key="2">
    <source>
        <dbReference type="Proteomes" id="UP000299102"/>
    </source>
</evidence>
<proteinExistence type="predicted"/>
<dbReference type="AlphaFoldDB" id="A0A4C1VT77"/>
<comment type="caution">
    <text evidence="1">The sequence shown here is derived from an EMBL/GenBank/DDBJ whole genome shotgun (WGS) entry which is preliminary data.</text>
</comment>